<dbReference type="Proteomes" id="UP000078368">
    <property type="component" value="Unassembled WGS sequence"/>
</dbReference>
<evidence type="ECO:0000256" key="2">
    <source>
        <dbReference type="ARBA" id="ARBA00023015"/>
    </source>
</evidence>
<evidence type="ECO:0000259" key="5">
    <source>
        <dbReference type="Pfam" id="PF04542"/>
    </source>
</evidence>
<dbReference type="InterPro" id="IPR013324">
    <property type="entry name" value="RNA_pol_sigma_r3/r4-like"/>
</dbReference>
<evidence type="ECO:0000313" key="7">
    <source>
        <dbReference type="EMBL" id="OAP85671.1"/>
    </source>
</evidence>
<feature type="domain" description="RNA polymerase sigma factor 70 region 4 type 2" evidence="6">
    <location>
        <begin position="126"/>
        <end position="177"/>
    </location>
</feature>
<evidence type="ECO:0000256" key="3">
    <source>
        <dbReference type="ARBA" id="ARBA00023082"/>
    </source>
</evidence>
<comment type="similarity">
    <text evidence="1">Belongs to the sigma-70 factor family. ECF subfamily.</text>
</comment>
<evidence type="ECO:0000313" key="8">
    <source>
        <dbReference type="Proteomes" id="UP000078368"/>
    </source>
</evidence>
<keyword evidence="3" id="KW-0731">Sigma factor</keyword>
<organism evidence="7 8">
    <name type="scientific">Peptidiphaga gingivicola</name>
    <dbReference type="NCBI Taxonomy" id="2741497"/>
    <lineage>
        <taxon>Bacteria</taxon>
        <taxon>Bacillati</taxon>
        <taxon>Actinomycetota</taxon>
        <taxon>Actinomycetes</taxon>
        <taxon>Actinomycetales</taxon>
        <taxon>Actinomycetaceae</taxon>
        <taxon>Peptidiphaga</taxon>
    </lineage>
</organism>
<dbReference type="InterPro" id="IPR013325">
    <property type="entry name" value="RNA_pol_sigma_r2"/>
</dbReference>
<dbReference type="Pfam" id="PF04542">
    <property type="entry name" value="Sigma70_r2"/>
    <property type="match status" value="1"/>
</dbReference>
<dbReference type="SUPFAM" id="SSF88659">
    <property type="entry name" value="Sigma3 and sigma4 domains of RNA polymerase sigma factors"/>
    <property type="match status" value="1"/>
</dbReference>
<dbReference type="Gene3D" id="1.10.10.10">
    <property type="entry name" value="Winged helix-like DNA-binding domain superfamily/Winged helix DNA-binding domain"/>
    <property type="match status" value="1"/>
</dbReference>
<dbReference type="PANTHER" id="PTHR43133:SF25">
    <property type="entry name" value="RNA POLYMERASE SIGMA FACTOR RFAY-RELATED"/>
    <property type="match status" value="1"/>
</dbReference>
<dbReference type="InterPro" id="IPR007627">
    <property type="entry name" value="RNA_pol_sigma70_r2"/>
</dbReference>
<dbReference type="SUPFAM" id="SSF88946">
    <property type="entry name" value="Sigma2 domain of RNA polymerase sigma factors"/>
    <property type="match status" value="1"/>
</dbReference>
<dbReference type="InterPro" id="IPR036388">
    <property type="entry name" value="WH-like_DNA-bd_sf"/>
</dbReference>
<accession>A0A179B3K0</accession>
<keyword evidence="4" id="KW-0804">Transcription</keyword>
<dbReference type="OrthoDB" id="3747638at2"/>
<evidence type="ECO:0000259" key="6">
    <source>
        <dbReference type="Pfam" id="PF08281"/>
    </source>
</evidence>
<dbReference type="STRING" id="1823756.A4H34_00220"/>
<dbReference type="EMBL" id="LVZK01000001">
    <property type="protein sequence ID" value="OAP85671.1"/>
    <property type="molecule type" value="Genomic_DNA"/>
</dbReference>
<evidence type="ECO:0000256" key="1">
    <source>
        <dbReference type="ARBA" id="ARBA00010641"/>
    </source>
</evidence>
<reference evidence="7 8" key="1">
    <citation type="submission" date="2016-04" db="EMBL/GenBank/DDBJ databases">
        <title>Peptidophaga gingivicola gen. nov., sp. nov., isolated from human subgingival plaque.</title>
        <authorList>
            <person name="Beall C.J."/>
            <person name="Mokrzan E.M."/>
            <person name="Griffen A.L."/>
            <person name="Leys E.J."/>
        </authorList>
    </citation>
    <scope>NUCLEOTIDE SEQUENCE [LARGE SCALE GENOMIC DNA]</scope>
    <source>
        <strain evidence="7 8">BA112</strain>
    </source>
</reference>
<evidence type="ECO:0000256" key="4">
    <source>
        <dbReference type="ARBA" id="ARBA00023163"/>
    </source>
</evidence>
<dbReference type="Gene3D" id="1.10.1740.10">
    <property type="match status" value="1"/>
</dbReference>
<keyword evidence="8" id="KW-1185">Reference proteome</keyword>
<gene>
    <name evidence="7" type="ORF">A4H34_00220</name>
</gene>
<dbReference type="GO" id="GO:0016987">
    <property type="term" value="F:sigma factor activity"/>
    <property type="evidence" value="ECO:0007669"/>
    <property type="project" value="UniProtKB-KW"/>
</dbReference>
<keyword evidence="2" id="KW-0805">Transcription regulation</keyword>
<dbReference type="NCBIfam" id="TIGR02937">
    <property type="entry name" value="sigma70-ECF"/>
    <property type="match status" value="1"/>
</dbReference>
<sequence length="184" mass="20394">MAADTETDRDAELLEAVGEGDEHAFAELYQRYSAVVFAFVLARSDDRGDAEEISADVWLGCWRSAPAFRGDSRILTWLLGIAKRQIWTHTRRRKIPTAPLDEEVECLVDDAADPADLVAMATGVDELLGALRSLPQDLAEVVGLAWLHELPYGEIASVLEIPVGTVKSRVSRARRLLKETLTRH</sequence>
<proteinExistence type="inferred from homology"/>
<protein>
    <submittedName>
        <fullName evidence="7">RNA polymerase subunit sigma-24</fullName>
    </submittedName>
</protein>
<name>A0A179B3K0_9ACTO</name>
<comment type="caution">
    <text evidence="7">The sequence shown here is derived from an EMBL/GenBank/DDBJ whole genome shotgun (WGS) entry which is preliminary data.</text>
</comment>
<dbReference type="CDD" id="cd06171">
    <property type="entry name" value="Sigma70_r4"/>
    <property type="match status" value="1"/>
</dbReference>
<dbReference type="RefSeq" id="WP_009198556.1">
    <property type="nucleotide sequence ID" value="NZ_LVZK01000001.1"/>
</dbReference>
<dbReference type="AlphaFoldDB" id="A0A179B3K0"/>
<feature type="domain" description="RNA polymerase sigma-70 region 2" evidence="5">
    <location>
        <begin position="28"/>
        <end position="94"/>
    </location>
</feature>
<dbReference type="GO" id="GO:0003677">
    <property type="term" value="F:DNA binding"/>
    <property type="evidence" value="ECO:0007669"/>
    <property type="project" value="InterPro"/>
</dbReference>
<dbReference type="InterPro" id="IPR014284">
    <property type="entry name" value="RNA_pol_sigma-70_dom"/>
</dbReference>
<dbReference type="PANTHER" id="PTHR43133">
    <property type="entry name" value="RNA POLYMERASE ECF-TYPE SIGMA FACTO"/>
    <property type="match status" value="1"/>
</dbReference>
<dbReference type="InterPro" id="IPR013249">
    <property type="entry name" value="RNA_pol_sigma70_r4_t2"/>
</dbReference>
<dbReference type="InterPro" id="IPR039425">
    <property type="entry name" value="RNA_pol_sigma-70-like"/>
</dbReference>
<dbReference type="GO" id="GO:0006352">
    <property type="term" value="P:DNA-templated transcription initiation"/>
    <property type="evidence" value="ECO:0007669"/>
    <property type="project" value="InterPro"/>
</dbReference>
<dbReference type="Pfam" id="PF08281">
    <property type="entry name" value="Sigma70_r4_2"/>
    <property type="match status" value="1"/>
</dbReference>